<dbReference type="EMBL" id="FMSV02000429">
    <property type="protein sequence ID" value="SEH06096.1"/>
    <property type="molecule type" value="Genomic_DNA"/>
</dbReference>
<evidence type="ECO:0000313" key="1">
    <source>
        <dbReference type="EMBL" id="SEH06096.1"/>
    </source>
</evidence>
<name>A0A1H6FAC3_9GAMM</name>
<dbReference type="AlphaFoldDB" id="A0A1H6FAC3"/>
<protein>
    <recommendedName>
        <fullName evidence="3">SacI restriction endonuclease</fullName>
    </recommendedName>
</protein>
<keyword evidence="2" id="KW-1185">Reference proteome</keyword>
<sequence length="378" mass="42506">MKIHDFSRSLKNLPGFQMSEISKRNSAGQYYVNTRLGVAKTKCDEDFQEFGTSSDIHQLLTAFIEVNAKGFRGVVVTALTGLHLNENYDPLNNFYDCNPRSIFEGGIWYALQENGIPCGKSDPLNVAKNVYQLNEDWAKGRRPQSAAIAAVEFLRIVVNAGKAKRARFIDYFFFRLWKYAESISSYQLAEIKQSESRQTLGNRLVEFTLRYPESGNLPQYLVSQLLAAVFRASTIQVAGGNESVFGTNTTSKKPADIWLEIEGDVTNLYEITVKPVSKKRLDDSLDALNSTGHIDCSVTFICRLATDVVELDVVEGSYSYKGKNFDFIDYQAFCCSICAILNDEEFSVVLKNIADFVQDMHISMRTKAGWNAFFETGI</sequence>
<gene>
    <name evidence="1" type="ORF">MBHS_01951</name>
</gene>
<organism evidence="1 2">
    <name type="scientific">Candidatus Venteria ishoeyi</name>
    <dbReference type="NCBI Taxonomy" id="1899563"/>
    <lineage>
        <taxon>Bacteria</taxon>
        <taxon>Pseudomonadati</taxon>
        <taxon>Pseudomonadota</taxon>
        <taxon>Gammaproteobacteria</taxon>
        <taxon>Thiotrichales</taxon>
        <taxon>Thiotrichaceae</taxon>
        <taxon>Venteria</taxon>
    </lineage>
</organism>
<accession>A0A1H6FAC3</accession>
<reference evidence="1 2" key="1">
    <citation type="submission" date="2016-10" db="EMBL/GenBank/DDBJ databases">
        <authorList>
            <person name="de Groot N.N."/>
        </authorList>
    </citation>
    <scope>NUCLEOTIDE SEQUENCE [LARGE SCALE GENOMIC DNA]</scope>
    <source>
        <strain evidence="1">MBHS1</strain>
    </source>
</reference>
<evidence type="ECO:0000313" key="2">
    <source>
        <dbReference type="Proteomes" id="UP000236724"/>
    </source>
</evidence>
<proteinExistence type="predicted"/>
<dbReference type="Proteomes" id="UP000236724">
    <property type="component" value="Unassembled WGS sequence"/>
</dbReference>
<evidence type="ECO:0008006" key="3">
    <source>
        <dbReference type="Google" id="ProtNLM"/>
    </source>
</evidence>